<evidence type="ECO:0000259" key="1">
    <source>
        <dbReference type="Pfam" id="PF13649"/>
    </source>
</evidence>
<dbReference type="Gene3D" id="3.40.50.150">
    <property type="entry name" value="Vaccinia Virus protein VP39"/>
    <property type="match status" value="1"/>
</dbReference>
<dbReference type="CDD" id="cd02440">
    <property type="entry name" value="AdoMet_MTases"/>
    <property type="match status" value="1"/>
</dbReference>
<dbReference type="EMBL" id="CP065959">
    <property type="protein sequence ID" value="QQC87563.1"/>
    <property type="molecule type" value="Genomic_DNA"/>
</dbReference>
<keyword evidence="2" id="KW-0489">Methyltransferase</keyword>
<dbReference type="RefSeq" id="WP_198501711.1">
    <property type="nucleotide sequence ID" value="NZ_CP065959.1"/>
</dbReference>
<evidence type="ECO:0000313" key="2">
    <source>
        <dbReference type="EMBL" id="QQC87563.1"/>
    </source>
</evidence>
<dbReference type="SUPFAM" id="SSF53335">
    <property type="entry name" value="S-adenosyl-L-methionine-dependent methyltransferases"/>
    <property type="match status" value="1"/>
</dbReference>
<reference evidence="2 3" key="1">
    <citation type="submission" date="2020-12" db="EMBL/GenBank/DDBJ databases">
        <title>Identification and biosynthesis of polyene macrolides produced by Streptomyces alfalfae Men-myco-93-63.</title>
        <authorList>
            <person name="Liu D."/>
            <person name="Li Y."/>
            <person name="Liu L."/>
            <person name="Han X."/>
            <person name="Shen F."/>
        </authorList>
    </citation>
    <scope>NUCLEOTIDE SEQUENCE [LARGE SCALE GENOMIC DNA]</scope>
    <source>
        <strain evidence="2 3">Men-myco-93-63</strain>
    </source>
</reference>
<dbReference type="InterPro" id="IPR029063">
    <property type="entry name" value="SAM-dependent_MTases_sf"/>
</dbReference>
<sequence length="299" mass="31785">MPPDVASQDAPLPPAAPPPGVIETSYDFAAELLSKLGGSNFHCGWWDSPADPRSLAEAQDHLTGKAIAELAVGPGDKVLDLGCGMGVPALRIARETGADVLGVSVVPSHIEEATRHAAREGLADKVRFEVADAHHLACPEASFDAVVAIESLGHMDRPVVLPLLARALKPGGRLVAYDYFLHGSASAAQQAVAEAFRGIALLSEYPRPEQIARQIADAGLDLLEFRDVTDRTSTPTYARFGRIFREEVAPALAAAHSEEFLQGFLDLFAGSDACRGPHHYTQWTARRPARSGATVDSLG</sequence>
<dbReference type="AlphaFoldDB" id="A0A7T4PC68"/>
<name>A0A7T4PC68_9ACTN</name>
<feature type="domain" description="Methyltransferase" evidence="1">
    <location>
        <begin position="78"/>
        <end position="172"/>
    </location>
</feature>
<dbReference type="InterPro" id="IPR050447">
    <property type="entry name" value="Erg6_SMT_methyltransf"/>
</dbReference>
<gene>
    <name evidence="2" type="ORF">I8755_03435</name>
</gene>
<dbReference type="Pfam" id="PF13649">
    <property type="entry name" value="Methyltransf_25"/>
    <property type="match status" value="1"/>
</dbReference>
<keyword evidence="2" id="KW-0808">Transferase</keyword>
<accession>A0A7T4PC68</accession>
<proteinExistence type="predicted"/>
<dbReference type="PANTHER" id="PTHR44068">
    <property type="entry name" value="ZGC:194242"/>
    <property type="match status" value="1"/>
</dbReference>
<evidence type="ECO:0000313" key="3">
    <source>
        <dbReference type="Proteomes" id="UP000596130"/>
    </source>
</evidence>
<dbReference type="GO" id="GO:0008168">
    <property type="term" value="F:methyltransferase activity"/>
    <property type="evidence" value="ECO:0007669"/>
    <property type="project" value="UniProtKB-KW"/>
</dbReference>
<organism evidence="2 3">
    <name type="scientific">Streptomyces alfalfae</name>
    <dbReference type="NCBI Taxonomy" id="1642299"/>
    <lineage>
        <taxon>Bacteria</taxon>
        <taxon>Bacillati</taxon>
        <taxon>Actinomycetota</taxon>
        <taxon>Actinomycetes</taxon>
        <taxon>Kitasatosporales</taxon>
        <taxon>Streptomycetaceae</taxon>
        <taxon>Streptomyces</taxon>
    </lineage>
</organism>
<dbReference type="Proteomes" id="UP000596130">
    <property type="component" value="Chromosome"/>
</dbReference>
<protein>
    <submittedName>
        <fullName evidence="2">Methyltransferase domain-containing protein</fullName>
    </submittedName>
</protein>
<dbReference type="PANTHER" id="PTHR44068:SF11">
    <property type="entry name" value="GERANYL DIPHOSPHATE 2-C-METHYLTRANSFERASE"/>
    <property type="match status" value="1"/>
</dbReference>
<dbReference type="GO" id="GO:0032259">
    <property type="term" value="P:methylation"/>
    <property type="evidence" value="ECO:0007669"/>
    <property type="project" value="UniProtKB-KW"/>
</dbReference>
<dbReference type="InterPro" id="IPR041698">
    <property type="entry name" value="Methyltransf_25"/>
</dbReference>